<dbReference type="Proteomes" id="UP000193411">
    <property type="component" value="Unassembled WGS sequence"/>
</dbReference>
<dbReference type="PANTHER" id="PTHR48014">
    <property type="entry name" value="SERINE/THREONINE-PROTEIN KINASE FRAY2"/>
    <property type="match status" value="1"/>
</dbReference>
<comment type="caution">
    <text evidence="7">The sequence shown here is derived from an EMBL/GenBank/DDBJ whole genome shotgun (WGS) entry which is preliminary data.</text>
</comment>
<evidence type="ECO:0000313" key="7">
    <source>
        <dbReference type="EMBL" id="ORZ34179.1"/>
    </source>
</evidence>
<evidence type="ECO:0000256" key="5">
    <source>
        <dbReference type="RuleBase" id="RU000304"/>
    </source>
</evidence>
<dbReference type="Pfam" id="PF00069">
    <property type="entry name" value="Pkinase"/>
    <property type="match status" value="1"/>
</dbReference>
<reference evidence="7 8" key="1">
    <citation type="submission" date="2016-07" db="EMBL/GenBank/DDBJ databases">
        <title>Pervasive Adenine N6-methylation of Active Genes in Fungi.</title>
        <authorList>
            <consortium name="DOE Joint Genome Institute"/>
            <person name="Mondo S.J."/>
            <person name="Dannebaum R.O."/>
            <person name="Kuo R.C."/>
            <person name="Labutti K."/>
            <person name="Haridas S."/>
            <person name="Kuo A."/>
            <person name="Salamov A."/>
            <person name="Ahrendt S.R."/>
            <person name="Lipzen A."/>
            <person name="Sullivan W."/>
            <person name="Andreopoulos W.B."/>
            <person name="Clum A."/>
            <person name="Lindquist E."/>
            <person name="Daum C."/>
            <person name="Ramamoorthy G.K."/>
            <person name="Gryganskyi A."/>
            <person name="Culley D."/>
            <person name="Magnuson J.K."/>
            <person name="James T.Y."/>
            <person name="O'Malley M.A."/>
            <person name="Stajich J.E."/>
            <person name="Spatafora J.W."/>
            <person name="Visel A."/>
            <person name="Grigoriev I.V."/>
        </authorList>
    </citation>
    <scope>NUCLEOTIDE SEQUENCE [LARGE SCALE GENOMIC DNA]</scope>
    <source>
        <strain evidence="7 8">PL171</strain>
    </source>
</reference>
<dbReference type="GO" id="GO:0004674">
    <property type="term" value="F:protein serine/threonine kinase activity"/>
    <property type="evidence" value="ECO:0007669"/>
    <property type="project" value="UniProtKB-KW"/>
</dbReference>
<name>A0A1Y2HI31_9FUNG</name>
<evidence type="ECO:0000256" key="4">
    <source>
        <dbReference type="PROSITE-ProRule" id="PRU10141"/>
    </source>
</evidence>
<dbReference type="GO" id="GO:0043539">
    <property type="term" value="F:protein serine/threonine kinase activator activity"/>
    <property type="evidence" value="ECO:0007669"/>
    <property type="project" value="InterPro"/>
</dbReference>
<evidence type="ECO:0000256" key="3">
    <source>
        <dbReference type="ARBA" id="ARBA00022840"/>
    </source>
</evidence>
<dbReference type="SMART" id="SM00220">
    <property type="entry name" value="S_TKc"/>
    <property type="match status" value="1"/>
</dbReference>
<dbReference type="Gene3D" id="1.10.510.10">
    <property type="entry name" value="Transferase(Phosphotransferase) domain 1"/>
    <property type="match status" value="1"/>
</dbReference>
<dbReference type="PIRSF" id="PIRSF000654">
    <property type="entry name" value="Integrin-linked_kinase"/>
    <property type="match status" value="1"/>
</dbReference>
<comment type="similarity">
    <text evidence="1">Belongs to the protein kinase superfamily. STE Ser/Thr protein kinase family. STE20 subfamily.</text>
</comment>
<gene>
    <name evidence="7" type="ORF">BCR44DRAFT_104428</name>
</gene>
<dbReference type="EMBL" id="MCFL01000030">
    <property type="protein sequence ID" value="ORZ34179.1"/>
    <property type="molecule type" value="Genomic_DNA"/>
</dbReference>
<dbReference type="PANTHER" id="PTHR48014:SF21">
    <property type="entry name" value="SERINE_THREONINE-PROTEIN KINASE FRAY2"/>
    <property type="match status" value="1"/>
</dbReference>
<dbReference type="Gene3D" id="3.30.200.20">
    <property type="entry name" value="Phosphorylase Kinase, domain 1"/>
    <property type="match status" value="1"/>
</dbReference>
<dbReference type="OrthoDB" id="248923at2759"/>
<evidence type="ECO:0000313" key="8">
    <source>
        <dbReference type="Proteomes" id="UP000193411"/>
    </source>
</evidence>
<protein>
    <submittedName>
        <fullName evidence="7">Kinase-like domain-containing protein</fullName>
    </submittedName>
</protein>
<proteinExistence type="inferred from homology"/>
<dbReference type="PROSITE" id="PS00108">
    <property type="entry name" value="PROTEIN_KINASE_ST"/>
    <property type="match status" value="1"/>
</dbReference>
<keyword evidence="5" id="KW-0723">Serine/threonine-protein kinase</keyword>
<dbReference type="GO" id="GO:1902554">
    <property type="term" value="C:serine/threonine protein kinase complex"/>
    <property type="evidence" value="ECO:0007669"/>
    <property type="project" value="TreeGrafter"/>
</dbReference>
<dbReference type="PROSITE" id="PS50011">
    <property type="entry name" value="PROTEIN_KINASE_DOM"/>
    <property type="match status" value="1"/>
</dbReference>
<keyword evidence="8" id="KW-1185">Reference proteome</keyword>
<feature type="domain" description="Protein kinase" evidence="6">
    <location>
        <begin position="10"/>
        <end position="273"/>
    </location>
</feature>
<dbReference type="GO" id="GO:0005524">
    <property type="term" value="F:ATP binding"/>
    <property type="evidence" value="ECO:0007669"/>
    <property type="project" value="UniProtKB-UniRule"/>
</dbReference>
<feature type="binding site" evidence="4">
    <location>
        <position position="40"/>
    </location>
    <ligand>
        <name>ATP</name>
        <dbReference type="ChEBI" id="CHEBI:30616"/>
    </ligand>
</feature>
<dbReference type="PROSITE" id="PS00107">
    <property type="entry name" value="PROTEIN_KINASE_ATP"/>
    <property type="match status" value="1"/>
</dbReference>
<keyword evidence="2 4" id="KW-0547">Nucleotide-binding</keyword>
<keyword evidence="7" id="KW-0418">Kinase</keyword>
<keyword evidence="7" id="KW-0808">Transferase</keyword>
<evidence type="ECO:0000259" key="6">
    <source>
        <dbReference type="PROSITE" id="PS50011"/>
    </source>
</evidence>
<dbReference type="AlphaFoldDB" id="A0A1Y2HI31"/>
<accession>A0A1Y2HI31</accession>
<dbReference type="InterPro" id="IPR000719">
    <property type="entry name" value="Prot_kinase_dom"/>
</dbReference>
<evidence type="ECO:0000256" key="1">
    <source>
        <dbReference type="ARBA" id="ARBA00008874"/>
    </source>
</evidence>
<dbReference type="InterPro" id="IPR008271">
    <property type="entry name" value="Ser/Thr_kinase_AS"/>
</dbReference>
<feature type="non-terminal residue" evidence="7">
    <location>
        <position position="283"/>
    </location>
</feature>
<dbReference type="InterPro" id="IPR047173">
    <property type="entry name" value="STRAD_A/B-like"/>
</dbReference>
<organism evidence="7 8">
    <name type="scientific">Catenaria anguillulae PL171</name>
    <dbReference type="NCBI Taxonomy" id="765915"/>
    <lineage>
        <taxon>Eukaryota</taxon>
        <taxon>Fungi</taxon>
        <taxon>Fungi incertae sedis</taxon>
        <taxon>Blastocladiomycota</taxon>
        <taxon>Blastocladiomycetes</taxon>
        <taxon>Blastocladiales</taxon>
        <taxon>Catenariaceae</taxon>
        <taxon>Catenaria</taxon>
    </lineage>
</organism>
<dbReference type="GO" id="GO:0006611">
    <property type="term" value="P:protein export from nucleus"/>
    <property type="evidence" value="ECO:0007669"/>
    <property type="project" value="TreeGrafter"/>
</dbReference>
<dbReference type="InterPro" id="IPR017441">
    <property type="entry name" value="Protein_kinase_ATP_BS"/>
</dbReference>
<dbReference type="SUPFAM" id="SSF56112">
    <property type="entry name" value="Protein kinase-like (PK-like)"/>
    <property type="match status" value="1"/>
</dbReference>
<evidence type="ECO:0000256" key="2">
    <source>
        <dbReference type="ARBA" id="ARBA00022741"/>
    </source>
</evidence>
<sequence length="283" mass="31164">DSFSVDLADYTFGPTIGIGASAHVISATYQPHSNRQVAIKVVDLDRFEQAQIDELRKEVQVMTLCRHPYLLPVYQSFISADKLHIVTPLRTAGAINHILKSHFPQGLPEQAIVTILAQVLMGMAYLHKANICHRDIKGGNILIDRESGLAQLGDFGVSSSLCEGVHRATRKSFVGSVLWMAPEVMEQASYNSKADIWSLGITTLEMARGQAPYSQYPPLKVCMMVLNNPPPTLDRKGAHHKYSRALKDLIDACLMRNPGLRPTADKLLANSLIKKAKKPASLV</sequence>
<dbReference type="InterPro" id="IPR011009">
    <property type="entry name" value="Kinase-like_dom_sf"/>
</dbReference>
<feature type="non-terminal residue" evidence="7">
    <location>
        <position position="1"/>
    </location>
</feature>
<dbReference type="STRING" id="765915.A0A1Y2HI31"/>
<keyword evidence="3 4" id="KW-0067">ATP-binding</keyword>